<feature type="transmembrane region" description="Helical" evidence="1">
    <location>
        <begin position="5"/>
        <end position="22"/>
    </location>
</feature>
<evidence type="ECO:0000313" key="3">
    <source>
        <dbReference type="Proteomes" id="UP000175706"/>
    </source>
</evidence>
<reference evidence="2 3" key="1">
    <citation type="submission" date="2016-05" db="EMBL/GenBank/DDBJ databases">
        <title>Bacillus thuringiensis and Bacillus weihenstephanensis as novel biocontrol agents of wilt causing Verticillium species.</title>
        <authorList>
            <person name="Hollensteiner J."/>
            <person name="Wemheuer F."/>
            <person name="Harting R."/>
            <person name="Kolarzyk A."/>
            <person name="Diaz-Valerio S."/>
            <person name="Poehlein A."/>
            <person name="Brzuszkiewicz E."/>
            <person name="Nesemann K."/>
            <person name="Braus-Stromeyer S."/>
            <person name="Braus G."/>
            <person name="Daniel R."/>
            <person name="Liesegang H."/>
        </authorList>
    </citation>
    <scope>NUCLEOTIDE SEQUENCE [LARGE SCALE GENOMIC DNA]</scope>
    <source>
        <strain evidence="2 3">GOE8</strain>
    </source>
</reference>
<dbReference type="InterPro" id="IPR020258">
    <property type="entry name" value="Uncharacterised_YbeF"/>
</dbReference>
<dbReference type="EMBL" id="LXLT01000047">
    <property type="protein sequence ID" value="OFD76542.1"/>
    <property type="molecule type" value="Genomic_DNA"/>
</dbReference>
<feature type="transmembrane region" description="Helical" evidence="1">
    <location>
        <begin position="53"/>
        <end position="74"/>
    </location>
</feature>
<proteinExistence type="predicted"/>
<dbReference type="RefSeq" id="WP_070144112.1">
    <property type="nucleotide sequence ID" value="NZ_LXLT01000047.1"/>
</dbReference>
<name>A0A1E8B581_BACMY</name>
<feature type="transmembrane region" description="Helical" evidence="1">
    <location>
        <begin position="29"/>
        <end position="47"/>
    </location>
</feature>
<dbReference type="PATRIC" id="fig|86662.25.peg.3432"/>
<keyword evidence="1" id="KW-0472">Membrane</keyword>
<gene>
    <name evidence="2" type="ORF">BWGOE8_33510</name>
</gene>
<accession>A0A1E8B581</accession>
<evidence type="ECO:0008006" key="4">
    <source>
        <dbReference type="Google" id="ProtNLM"/>
    </source>
</evidence>
<dbReference type="Pfam" id="PF10852">
    <property type="entry name" value="DUF2651"/>
    <property type="match status" value="1"/>
</dbReference>
<dbReference type="Proteomes" id="UP000175706">
    <property type="component" value="Unassembled WGS sequence"/>
</dbReference>
<protein>
    <recommendedName>
        <fullName evidence="4">DUF2651 domain-containing protein</fullName>
    </recommendedName>
</protein>
<keyword evidence="1" id="KW-0812">Transmembrane</keyword>
<comment type="caution">
    <text evidence="2">The sequence shown here is derived from an EMBL/GenBank/DDBJ whole genome shotgun (WGS) entry which is preliminary data.</text>
</comment>
<organism evidence="2 3">
    <name type="scientific">Bacillus mycoides</name>
    <dbReference type="NCBI Taxonomy" id="1405"/>
    <lineage>
        <taxon>Bacteria</taxon>
        <taxon>Bacillati</taxon>
        <taxon>Bacillota</taxon>
        <taxon>Bacilli</taxon>
        <taxon>Bacillales</taxon>
        <taxon>Bacillaceae</taxon>
        <taxon>Bacillus</taxon>
        <taxon>Bacillus cereus group</taxon>
    </lineage>
</organism>
<evidence type="ECO:0000313" key="2">
    <source>
        <dbReference type="EMBL" id="OFD76542.1"/>
    </source>
</evidence>
<evidence type="ECO:0000256" key="1">
    <source>
        <dbReference type="SAM" id="Phobius"/>
    </source>
</evidence>
<keyword evidence="1" id="KW-1133">Transmembrane helix</keyword>
<sequence>MSEFIFILCMYPLLICMLSIAVTYRVSTFYMMPIVTFVVFLILNVTVYDPEFFFWVGMYTIFSFIVSYITILFVKGYKVVEREHEYRLFKE</sequence>
<dbReference type="AlphaFoldDB" id="A0A1E8B581"/>